<keyword evidence="1 2" id="KW-0732">Signal</keyword>
<protein>
    <submittedName>
        <fullName evidence="3">Bacterial extracellular solute-binding protein, family 7</fullName>
    </submittedName>
</protein>
<dbReference type="RefSeq" id="WP_160142249.1">
    <property type="nucleotide sequence ID" value="NZ_UWPJ01000018.1"/>
</dbReference>
<evidence type="ECO:0000256" key="2">
    <source>
        <dbReference type="SAM" id="SignalP"/>
    </source>
</evidence>
<dbReference type="EMBL" id="UWPJ01000018">
    <property type="protein sequence ID" value="VCU70413.1"/>
    <property type="molecule type" value="Genomic_DNA"/>
</dbReference>
<dbReference type="Proteomes" id="UP000277294">
    <property type="component" value="Unassembled WGS sequence"/>
</dbReference>
<accession>A0A3P4B2B2</accession>
<keyword evidence="4" id="KW-1185">Reference proteome</keyword>
<gene>
    <name evidence="3" type="ORF">PIGHUM_02485</name>
</gene>
<evidence type="ECO:0000313" key="3">
    <source>
        <dbReference type="EMBL" id="VCU70413.1"/>
    </source>
</evidence>
<reference evidence="3 4" key="1">
    <citation type="submission" date="2018-10" db="EMBL/GenBank/DDBJ databases">
        <authorList>
            <person name="Criscuolo A."/>
        </authorList>
    </citation>
    <scope>NUCLEOTIDE SEQUENCE [LARGE SCALE GENOMIC DNA]</scope>
    <source>
        <strain evidence="3">DnA1</strain>
    </source>
</reference>
<dbReference type="Gene3D" id="3.40.190.170">
    <property type="entry name" value="Bacterial extracellular solute-binding protein, family 7"/>
    <property type="match status" value="1"/>
</dbReference>
<proteinExistence type="predicted"/>
<dbReference type="InterPro" id="IPR038404">
    <property type="entry name" value="TRAP_DctP_sf"/>
</dbReference>
<dbReference type="GO" id="GO:0055085">
    <property type="term" value="P:transmembrane transport"/>
    <property type="evidence" value="ECO:0007669"/>
    <property type="project" value="InterPro"/>
</dbReference>
<evidence type="ECO:0000313" key="4">
    <source>
        <dbReference type="Proteomes" id="UP000277294"/>
    </source>
</evidence>
<dbReference type="InterPro" id="IPR018389">
    <property type="entry name" value="DctP_fam"/>
</dbReference>
<organism evidence="3 4">
    <name type="scientific">Pigmentiphaga humi</name>
    <dbReference type="NCBI Taxonomy" id="2478468"/>
    <lineage>
        <taxon>Bacteria</taxon>
        <taxon>Pseudomonadati</taxon>
        <taxon>Pseudomonadota</taxon>
        <taxon>Betaproteobacteria</taxon>
        <taxon>Burkholderiales</taxon>
        <taxon>Alcaligenaceae</taxon>
        <taxon>Pigmentiphaga</taxon>
    </lineage>
</organism>
<sequence>MIDWKHLAAAVAACLATAAQAQTKELIYNSYLPPFDPVHRIAVVDFAKRIEAETGGTLKITIPASSLAPSPRQWDIVSQKVADLAVVAHYSQRSRLQLPLIADLPFNAANAESASVALWNVQQKYFDQANEFKGMKLLSMHTLPPRHLVSSDKEVKTIEDFRALKVWTPAGELTDIVRGLGGVAVYSTLAQLYEYASKHTVDAFMVGPGTIAQQKVGDYVKYMMEVPGGFGTVSFAVVMNGDTWNGLSDAQRAAVQRAAEGLPQRTGRAIDERERDGMKAIKLQVSQASADILAKMEPVMRTQEYEWVESARKRGVANPEQVLKAYREEMAKAAEAAGAHER</sequence>
<dbReference type="AlphaFoldDB" id="A0A3P4B2B2"/>
<dbReference type="NCBIfam" id="NF037995">
    <property type="entry name" value="TRAP_S1"/>
    <property type="match status" value="1"/>
</dbReference>
<dbReference type="Pfam" id="PF03480">
    <property type="entry name" value="DctP"/>
    <property type="match status" value="1"/>
</dbReference>
<evidence type="ECO:0000256" key="1">
    <source>
        <dbReference type="ARBA" id="ARBA00022729"/>
    </source>
</evidence>
<feature type="signal peptide" evidence="2">
    <location>
        <begin position="1"/>
        <end position="21"/>
    </location>
</feature>
<dbReference type="PANTHER" id="PTHR33376">
    <property type="match status" value="1"/>
</dbReference>
<dbReference type="OrthoDB" id="9177965at2"/>
<name>A0A3P4B2B2_9BURK</name>
<dbReference type="PANTHER" id="PTHR33376:SF15">
    <property type="entry name" value="BLL6794 PROTEIN"/>
    <property type="match status" value="1"/>
</dbReference>
<feature type="chain" id="PRO_5018066665" evidence="2">
    <location>
        <begin position="22"/>
        <end position="342"/>
    </location>
</feature>